<protein>
    <recommendedName>
        <fullName evidence="1">BTB domain-containing protein</fullName>
    </recommendedName>
</protein>
<dbReference type="Gene3D" id="3.30.710.10">
    <property type="entry name" value="Potassium Channel Kv1.1, Chain A"/>
    <property type="match status" value="1"/>
</dbReference>
<comment type="caution">
    <text evidence="2">The sequence shown here is derived from an EMBL/GenBank/DDBJ whole genome shotgun (WGS) entry which is preliminary data.</text>
</comment>
<dbReference type="SUPFAM" id="SSF54695">
    <property type="entry name" value="POZ domain"/>
    <property type="match status" value="1"/>
</dbReference>
<dbReference type="EMBL" id="JADGJD010000513">
    <property type="protein sequence ID" value="KAJ3050448.1"/>
    <property type="molecule type" value="Genomic_DNA"/>
</dbReference>
<evidence type="ECO:0000313" key="2">
    <source>
        <dbReference type="EMBL" id="KAJ3050448.1"/>
    </source>
</evidence>
<accession>A0AAD5X4G5</accession>
<dbReference type="InterPro" id="IPR011333">
    <property type="entry name" value="SKP1/BTB/POZ_sf"/>
</dbReference>
<dbReference type="Proteomes" id="UP001212841">
    <property type="component" value="Unassembled WGS sequence"/>
</dbReference>
<dbReference type="CDD" id="cd18186">
    <property type="entry name" value="BTB_POZ_ZBTB_KLHL-like"/>
    <property type="match status" value="1"/>
</dbReference>
<evidence type="ECO:0000259" key="1">
    <source>
        <dbReference type="PROSITE" id="PS50097"/>
    </source>
</evidence>
<reference evidence="2" key="1">
    <citation type="submission" date="2020-05" db="EMBL/GenBank/DDBJ databases">
        <title>Phylogenomic resolution of chytrid fungi.</title>
        <authorList>
            <person name="Stajich J.E."/>
            <person name="Amses K."/>
            <person name="Simmons R."/>
            <person name="Seto K."/>
            <person name="Myers J."/>
            <person name="Bonds A."/>
            <person name="Quandt C.A."/>
            <person name="Barry K."/>
            <person name="Liu P."/>
            <person name="Grigoriev I."/>
            <person name="Longcore J.E."/>
            <person name="James T.Y."/>
        </authorList>
    </citation>
    <scope>NUCLEOTIDE SEQUENCE</scope>
    <source>
        <strain evidence="2">JEL0318</strain>
    </source>
</reference>
<proteinExistence type="predicted"/>
<organism evidence="2 3">
    <name type="scientific">Rhizophlyctis rosea</name>
    <dbReference type="NCBI Taxonomy" id="64517"/>
    <lineage>
        <taxon>Eukaryota</taxon>
        <taxon>Fungi</taxon>
        <taxon>Fungi incertae sedis</taxon>
        <taxon>Chytridiomycota</taxon>
        <taxon>Chytridiomycota incertae sedis</taxon>
        <taxon>Chytridiomycetes</taxon>
        <taxon>Rhizophlyctidales</taxon>
        <taxon>Rhizophlyctidaceae</taxon>
        <taxon>Rhizophlyctis</taxon>
    </lineage>
</organism>
<keyword evidence="3" id="KW-1185">Reference proteome</keyword>
<dbReference type="InterPro" id="IPR000210">
    <property type="entry name" value="BTB/POZ_dom"/>
</dbReference>
<dbReference type="Pfam" id="PF00651">
    <property type="entry name" value="BTB"/>
    <property type="match status" value="1"/>
</dbReference>
<dbReference type="PROSITE" id="PS50097">
    <property type="entry name" value="BTB"/>
    <property type="match status" value="1"/>
</dbReference>
<feature type="domain" description="BTB" evidence="1">
    <location>
        <begin position="252"/>
        <end position="328"/>
    </location>
</feature>
<evidence type="ECO:0000313" key="3">
    <source>
        <dbReference type="Proteomes" id="UP001212841"/>
    </source>
</evidence>
<dbReference type="AlphaFoldDB" id="A0AAD5X4G5"/>
<name>A0AAD5X4G5_9FUNG</name>
<sequence>MWRQIAGAHCTVSLRSLNFCTRSLATAYLEDTIAKRCWRARYQTPTPDSLCCRNAQARSTIHAANERRSQFHREAHEGHKEAEDSDLGLVDWTYEGRIPAKGNATNLWKDAKEKEEVFEIETDSFGPLDCSWKLVMKADFSIAEPPTHVSFRVTALRSNRQPSERHFCSGLWSISDGNHTLFTYPKGEDVWSVKLQSTFGFDQALPTPQFETAIRSSTFLTCSVTLTVHTTPSGVHAPFPPIDQYPRSDRYSDVNLELNLQPFSTTIPAHRNDLAASSEFFRSKFDFDQRSGALTTTPISKCTIEGFTEAGIRAMLEFMYTQQIASHMPTPLPGKLQLIPICEFFQVTCTHEHIAPHVLQHITPDTAIKISEVGYSYRTMSNSLAKGAGKYLKSNWMELLSQPAFIDSLTVDGLGDLLKYLLKGE</sequence>
<gene>
    <name evidence="2" type="ORF">HK097_008607</name>
</gene>